<protein>
    <recommendedName>
        <fullName evidence="1 2">Protein ApaG</fullName>
    </recommendedName>
</protein>
<dbReference type="EMBL" id="FNRJ01000001">
    <property type="protein sequence ID" value="SEA02336.1"/>
    <property type="molecule type" value="Genomic_DNA"/>
</dbReference>
<organism evidence="4 5">
    <name type="scientific">Marinobacterium iners DSM 11526</name>
    <dbReference type="NCBI Taxonomy" id="1122198"/>
    <lineage>
        <taxon>Bacteria</taxon>
        <taxon>Pseudomonadati</taxon>
        <taxon>Pseudomonadota</taxon>
        <taxon>Gammaproteobacteria</taxon>
        <taxon>Oceanospirillales</taxon>
        <taxon>Oceanospirillaceae</taxon>
        <taxon>Marinobacterium</taxon>
    </lineage>
</organism>
<dbReference type="AlphaFoldDB" id="A0A1H3XSI7"/>
<keyword evidence="5" id="KW-1185">Reference proteome</keyword>
<evidence type="ECO:0000313" key="5">
    <source>
        <dbReference type="Proteomes" id="UP000242469"/>
    </source>
</evidence>
<gene>
    <name evidence="2" type="primary">apaG</name>
    <name evidence="4" type="ORF">SAMN02745729_101248</name>
</gene>
<evidence type="ECO:0000259" key="3">
    <source>
        <dbReference type="PROSITE" id="PS51087"/>
    </source>
</evidence>
<name>A0A1H3XSI7_9GAMM</name>
<evidence type="ECO:0000256" key="1">
    <source>
        <dbReference type="ARBA" id="ARBA00017693"/>
    </source>
</evidence>
<reference evidence="5" key="1">
    <citation type="submission" date="2016-10" db="EMBL/GenBank/DDBJ databases">
        <authorList>
            <person name="Varghese N."/>
            <person name="Submissions S."/>
        </authorList>
    </citation>
    <scope>NUCLEOTIDE SEQUENCE [LARGE SCALE GENOMIC DNA]</scope>
    <source>
        <strain evidence="5">DSM 11526</strain>
    </source>
</reference>
<dbReference type="Gene3D" id="2.60.40.1470">
    <property type="entry name" value="ApaG domain"/>
    <property type="match status" value="1"/>
</dbReference>
<dbReference type="InterPro" id="IPR036767">
    <property type="entry name" value="ApaG_sf"/>
</dbReference>
<evidence type="ECO:0000256" key="2">
    <source>
        <dbReference type="HAMAP-Rule" id="MF_00791"/>
    </source>
</evidence>
<dbReference type="SUPFAM" id="SSF110069">
    <property type="entry name" value="ApaG-like"/>
    <property type="match status" value="1"/>
</dbReference>
<dbReference type="PANTHER" id="PTHR47191">
    <property type="entry name" value="OS05G0170800 PROTEIN"/>
    <property type="match status" value="1"/>
</dbReference>
<dbReference type="InterPro" id="IPR050718">
    <property type="entry name" value="ApaG-like"/>
</dbReference>
<accession>A0A1H3XSI7</accession>
<feature type="domain" description="ApaG" evidence="3">
    <location>
        <begin position="17"/>
        <end position="141"/>
    </location>
</feature>
<evidence type="ECO:0000313" key="4">
    <source>
        <dbReference type="EMBL" id="SEA02336.1"/>
    </source>
</evidence>
<proteinExistence type="inferred from homology"/>
<dbReference type="Pfam" id="PF04379">
    <property type="entry name" value="DUF525"/>
    <property type="match status" value="1"/>
</dbReference>
<dbReference type="InterPro" id="IPR023065">
    <property type="entry name" value="Uncharacterised_ApaG"/>
</dbReference>
<dbReference type="PROSITE" id="PS51087">
    <property type="entry name" value="APAG"/>
    <property type="match status" value="1"/>
</dbReference>
<dbReference type="InterPro" id="IPR007474">
    <property type="entry name" value="ApaG_domain"/>
</dbReference>
<dbReference type="NCBIfam" id="NF003967">
    <property type="entry name" value="PRK05461.1"/>
    <property type="match status" value="1"/>
</dbReference>
<dbReference type="STRING" id="1122198.SAMN02745729_101248"/>
<dbReference type="HAMAP" id="MF_00791">
    <property type="entry name" value="ApaG"/>
    <property type="match status" value="1"/>
</dbReference>
<dbReference type="PANTHER" id="PTHR47191:SF2">
    <property type="entry name" value="OS05G0170800 PROTEIN"/>
    <property type="match status" value="1"/>
</dbReference>
<dbReference type="Proteomes" id="UP000242469">
    <property type="component" value="Unassembled WGS sequence"/>
</dbReference>
<sequence length="141" mass="16026">MNPAHRQEETEKLMQNLDYSRNIEIRVDTAYLPEQSEPEAHRFVFSYRISITNNNTESVQLLSRRWRITDGNEHVQEVEGEGVVGEKPVIEPGHTYEYTSGTVLATEVGSMQGHYHMVTGDNQGFDAQIPPFTLAQPNALH</sequence>